<reference evidence="1" key="1">
    <citation type="submission" date="2024-06" db="EMBL/GenBank/DDBJ databases">
        <authorList>
            <person name="Gannavaram S."/>
            <person name="Nemani S."/>
            <person name="Datta M."/>
            <person name="Picchiottino A."/>
            <person name="Mereddy A."/>
            <person name="Gannavaram N."/>
            <person name="Honeycutt C."/>
            <person name="Tran D."/>
            <person name="Choi K."/>
            <person name="Srinivasan K."/>
            <person name="Johnson A."/>
        </authorList>
    </citation>
    <scope>NUCLEOTIDE SEQUENCE</scope>
</reference>
<sequence length="599" mass="66636">MSKKTMMIELLCTSGLSMYAREHGGALTDGTSIETIIDNVDVIETGYTQGLAENEIKDLIRSAIIDRDLSKAIDIWKEVCATAPHLQGTYELSFKAELIAGNFTVDPLYLARFGTRILEGHMGLIESRAELRTRASRIFHALVDADRSPEERSERIKEFMSIMMVAPHIQRDMMKSCLHEDIVTRHFDPLSSGERVYALEQYLQKLIDDDAPETDVLETPVVPKLEVVEDKPEEAVTGYLHFAGTAHLLGGVHKHGHLGEEVTYFHELLQPKAGSKLDQAREAISYIHRSEHQRALCAVIFRNEEMAQLDALDDPRKRAYSVEDQIVSIITTGTTGTSIYGHQTRSQRAQVERTKAKLEQPQRNPHVMNQHIDWSAHLTKILTELSSITGESQQELLKRMGEFKNGQLCVSGTRANQFLTQILNNLNPGTVSDIASPGGQLNYLLGAFSEPRRRVQAAAVPVKGLTKPHAVQPMQISGGSVELRQEMASMFDQMGVDYIFTDVVEPPKFEETARQYLGHFQGVTWQMTYQSDTQIASIIPVLSGKPAGAIGFDIAAQNLDALWELVKVAVTTQSPRKYLIAHSDSVGAHLSREVAVTLA</sequence>
<organism evidence="1">
    <name type="scientific">Pantoea phage Survivor</name>
    <dbReference type="NCBI Taxonomy" id="3232176"/>
    <lineage>
        <taxon>Viruses</taxon>
        <taxon>Duplodnaviria</taxon>
        <taxon>Heunggongvirae</taxon>
        <taxon>Uroviricota</taxon>
        <taxon>Caudoviricetes</taxon>
    </lineage>
</organism>
<evidence type="ECO:0000313" key="1">
    <source>
        <dbReference type="EMBL" id="XCN28157.1"/>
    </source>
</evidence>
<dbReference type="EMBL" id="PP885733">
    <property type="protein sequence ID" value="XCN28157.1"/>
    <property type="molecule type" value="Genomic_DNA"/>
</dbReference>
<protein>
    <submittedName>
        <fullName evidence="1">Uncharacterized protein</fullName>
    </submittedName>
</protein>
<accession>A0AAU8KXF5</accession>
<proteinExistence type="predicted"/>
<name>A0AAU8KXF5_9CAUD</name>